<feature type="chain" id="PRO_5046813487" evidence="1">
    <location>
        <begin position="19"/>
        <end position="104"/>
    </location>
</feature>
<gene>
    <name evidence="2" type="ORF">PR048_004313</name>
</gene>
<reference evidence="2 3" key="1">
    <citation type="submission" date="2023-02" db="EMBL/GenBank/DDBJ databases">
        <title>LHISI_Scaffold_Assembly.</title>
        <authorList>
            <person name="Stuart O.P."/>
            <person name="Cleave R."/>
            <person name="Magrath M.J.L."/>
            <person name="Mikheyev A.S."/>
        </authorList>
    </citation>
    <scope>NUCLEOTIDE SEQUENCE [LARGE SCALE GENOMIC DNA]</scope>
    <source>
        <strain evidence="2">Daus_M_001</strain>
        <tissue evidence="2">Leg muscle</tissue>
    </source>
</reference>
<comment type="caution">
    <text evidence="2">The sequence shown here is derived from an EMBL/GenBank/DDBJ whole genome shotgun (WGS) entry which is preliminary data.</text>
</comment>
<keyword evidence="3" id="KW-1185">Reference proteome</keyword>
<keyword evidence="1" id="KW-0732">Signal</keyword>
<dbReference type="Proteomes" id="UP001159363">
    <property type="component" value="Chromosome 2"/>
</dbReference>
<sequence>MAAKELCLLLLLVSPMLARRYPSFRLRQLRKELHRDDSVQGDVGEKLILTRYLKEGRIEEARNLSRVAGGPFPEDIPSYSGFFTVNSEYDSNMFFWFFPAEVTK</sequence>
<evidence type="ECO:0000256" key="1">
    <source>
        <dbReference type="SAM" id="SignalP"/>
    </source>
</evidence>
<evidence type="ECO:0000313" key="2">
    <source>
        <dbReference type="EMBL" id="KAJ8891760.1"/>
    </source>
</evidence>
<proteinExistence type="predicted"/>
<protein>
    <submittedName>
        <fullName evidence="2">Uncharacterized protein</fullName>
    </submittedName>
</protein>
<accession>A0ABQ9I640</accession>
<organism evidence="2 3">
    <name type="scientific">Dryococelus australis</name>
    <dbReference type="NCBI Taxonomy" id="614101"/>
    <lineage>
        <taxon>Eukaryota</taxon>
        <taxon>Metazoa</taxon>
        <taxon>Ecdysozoa</taxon>
        <taxon>Arthropoda</taxon>
        <taxon>Hexapoda</taxon>
        <taxon>Insecta</taxon>
        <taxon>Pterygota</taxon>
        <taxon>Neoptera</taxon>
        <taxon>Polyneoptera</taxon>
        <taxon>Phasmatodea</taxon>
        <taxon>Verophasmatodea</taxon>
        <taxon>Anareolatae</taxon>
        <taxon>Phasmatidae</taxon>
        <taxon>Eurycanthinae</taxon>
        <taxon>Dryococelus</taxon>
    </lineage>
</organism>
<feature type="signal peptide" evidence="1">
    <location>
        <begin position="1"/>
        <end position="18"/>
    </location>
</feature>
<dbReference type="EMBL" id="JARBHB010000002">
    <property type="protein sequence ID" value="KAJ8891760.1"/>
    <property type="molecule type" value="Genomic_DNA"/>
</dbReference>
<name>A0ABQ9I640_9NEOP</name>
<dbReference type="InterPro" id="IPR029058">
    <property type="entry name" value="AB_hydrolase_fold"/>
</dbReference>
<dbReference type="Gene3D" id="3.40.50.1820">
    <property type="entry name" value="alpha/beta hydrolase"/>
    <property type="match status" value="1"/>
</dbReference>
<evidence type="ECO:0000313" key="3">
    <source>
        <dbReference type="Proteomes" id="UP001159363"/>
    </source>
</evidence>